<dbReference type="EMBL" id="JALY01000195">
    <property type="protein sequence ID" value="POZ92027.1"/>
    <property type="molecule type" value="Genomic_DNA"/>
</dbReference>
<accession>A0A2S5EG48</accession>
<organism evidence="1 2">
    <name type="scientific">Petrotoga halophila DSM 16923</name>
    <dbReference type="NCBI Taxonomy" id="1122953"/>
    <lineage>
        <taxon>Bacteria</taxon>
        <taxon>Thermotogati</taxon>
        <taxon>Thermotogota</taxon>
        <taxon>Thermotogae</taxon>
        <taxon>Petrotogales</taxon>
        <taxon>Petrotogaceae</taxon>
        <taxon>Petrotoga</taxon>
    </lineage>
</organism>
<dbReference type="SUPFAM" id="SSF53850">
    <property type="entry name" value="Periplasmic binding protein-like II"/>
    <property type="match status" value="1"/>
</dbReference>
<evidence type="ECO:0008006" key="3">
    <source>
        <dbReference type="Google" id="ProtNLM"/>
    </source>
</evidence>
<protein>
    <recommendedName>
        <fullName evidence="3">ABC transporter substrate-binding protein</fullName>
    </recommendedName>
</protein>
<sequence>YGDNFAEFASLPRPEFGGKSLNKMIEDAALESDPAKREQMYIDIQEFVFDYALVLPLYQPQGLRVHRSWLKGWINNPIWPGDYYYNYTKVE</sequence>
<gene>
    <name evidence="1" type="ORF">AA81_09515</name>
</gene>
<comment type="caution">
    <text evidence="1">The sequence shown here is derived from an EMBL/GenBank/DDBJ whole genome shotgun (WGS) entry which is preliminary data.</text>
</comment>
<proteinExistence type="predicted"/>
<dbReference type="AlphaFoldDB" id="A0A2S5EG48"/>
<dbReference type="Proteomes" id="UP000236950">
    <property type="component" value="Unassembled WGS sequence"/>
</dbReference>
<name>A0A2S5EG48_9BACT</name>
<reference evidence="1 2" key="1">
    <citation type="submission" date="2014-01" db="EMBL/GenBank/DDBJ databases">
        <title>Comparative genomics of Petrotoga.</title>
        <authorList>
            <person name="Chow K."/>
            <person name="Charchuk R."/>
            <person name="Nesbo C.L."/>
        </authorList>
    </citation>
    <scope>NUCLEOTIDE SEQUENCE [LARGE SCALE GENOMIC DNA]</scope>
    <source>
        <strain evidence="1 2">DSM 16923</strain>
    </source>
</reference>
<dbReference type="Gene3D" id="3.10.105.10">
    <property type="entry name" value="Dipeptide-binding Protein, Domain 3"/>
    <property type="match status" value="1"/>
</dbReference>
<feature type="non-terminal residue" evidence="1">
    <location>
        <position position="1"/>
    </location>
</feature>
<evidence type="ECO:0000313" key="1">
    <source>
        <dbReference type="EMBL" id="POZ92027.1"/>
    </source>
</evidence>
<keyword evidence="2" id="KW-1185">Reference proteome</keyword>
<dbReference type="Gene3D" id="3.40.190.10">
    <property type="entry name" value="Periplasmic binding protein-like II"/>
    <property type="match status" value="1"/>
</dbReference>
<evidence type="ECO:0000313" key="2">
    <source>
        <dbReference type="Proteomes" id="UP000236950"/>
    </source>
</evidence>